<reference evidence="2 3" key="1">
    <citation type="submission" date="2024-09" db="EMBL/GenBank/DDBJ databases">
        <authorList>
            <person name="Sun Q."/>
            <person name="Mori K."/>
        </authorList>
    </citation>
    <scope>NUCLEOTIDE SEQUENCE [LARGE SCALE GENOMIC DNA]</scope>
    <source>
        <strain evidence="2 3">CCM 8654</strain>
    </source>
</reference>
<sequence>MTQVVHLHVGGPKSGTTFVQQVLEHNAEALARAGVLVVGPRLDLIHAAMAVRGDPRLADLPESAAAAWERVVAQVRAWEGRSAVVSYELFANASAEQARAALADLDGIEVHVVVTARDLGKAIASSWQEQLKFGVTRPLEQWSPPQESAEGSEWGWRTMQPANVAARWGADLPADRVHVVTVPSRSAGTDELWHRFAAATGLTDVPDLDLAVERANESLGVVEAELLRRVNVALDGRITGGRQKSLWLRDLLAHTVLAPIGREPIGLTPAHAEEATAEAGRAVEAITAAGYQVHGDLDDLRPGPAAGRLPGEVGDEEVAGSAALALADLLVWAREAGADVRTPLDASGAAHPAQGGVDDGRAARLRRVVAGTLHRATAPVRDRRVAQLEQRVVELEAQVEAARALHLRVATLSDVVAELLLPAAQQDEEITMQALRTYRDRSL</sequence>
<dbReference type="InterPro" id="IPR046640">
    <property type="entry name" value="DUF6752"/>
</dbReference>
<gene>
    <name evidence="2" type="ORF">ACFFJG_17595</name>
</gene>
<dbReference type="SUPFAM" id="SSF52540">
    <property type="entry name" value="P-loop containing nucleoside triphosphate hydrolases"/>
    <property type="match status" value="1"/>
</dbReference>
<name>A0ABV6E619_9ACTN</name>
<accession>A0ABV6E619</accession>
<dbReference type="InterPro" id="IPR027417">
    <property type="entry name" value="P-loop_NTPase"/>
</dbReference>
<evidence type="ECO:0000313" key="2">
    <source>
        <dbReference type="EMBL" id="MFC0224303.1"/>
    </source>
</evidence>
<dbReference type="RefSeq" id="WP_378520078.1">
    <property type="nucleotide sequence ID" value="NZ_CBCSDI010000037.1"/>
</dbReference>
<protein>
    <submittedName>
        <fullName evidence="2">DUF6752 domain-containing protein</fullName>
    </submittedName>
</protein>
<feature type="domain" description="DUF6752" evidence="1">
    <location>
        <begin position="388"/>
        <end position="441"/>
    </location>
</feature>
<dbReference type="Pfam" id="PF20537">
    <property type="entry name" value="DUF6752"/>
    <property type="match status" value="1"/>
</dbReference>
<evidence type="ECO:0000259" key="1">
    <source>
        <dbReference type="Pfam" id="PF20537"/>
    </source>
</evidence>
<dbReference type="Proteomes" id="UP001589698">
    <property type="component" value="Unassembled WGS sequence"/>
</dbReference>
<organism evidence="2 3">
    <name type="scientific">Nocardioides zeicaulis</name>
    <dbReference type="NCBI Taxonomy" id="1776857"/>
    <lineage>
        <taxon>Bacteria</taxon>
        <taxon>Bacillati</taxon>
        <taxon>Actinomycetota</taxon>
        <taxon>Actinomycetes</taxon>
        <taxon>Propionibacteriales</taxon>
        <taxon>Nocardioidaceae</taxon>
        <taxon>Nocardioides</taxon>
    </lineage>
</organism>
<proteinExistence type="predicted"/>
<evidence type="ECO:0000313" key="3">
    <source>
        <dbReference type="Proteomes" id="UP001589698"/>
    </source>
</evidence>
<keyword evidence="3" id="KW-1185">Reference proteome</keyword>
<dbReference type="EMBL" id="JBHLXH010000002">
    <property type="protein sequence ID" value="MFC0224303.1"/>
    <property type="molecule type" value="Genomic_DNA"/>
</dbReference>
<comment type="caution">
    <text evidence="2">The sequence shown here is derived from an EMBL/GenBank/DDBJ whole genome shotgun (WGS) entry which is preliminary data.</text>
</comment>